<evidence type="ECO:0000313" key="7">
    <source>
        <dbReference type="Proteomes" id="UP001210211"/>
    </source>
</evidence>
<evidence type="ECO:0000256" key="3">
    <source>
        <dbReference type="ARBA" id="ARBA00022801"/>
    </source>
</evidence>
<feature type="compositionally biased region" description="Basic and acidic residues" evidence="4">
    <location>
        <begin position="38"/>
        <end position="47"/>
    </location>
</feature>
<accession>A0AAD5Z2Z2</accession>
<sequence>MATNTNKQLPSSLMADLQSTLLNKTKPDCKSASTADPNNEKEASSKTFLTEKKRPIVLVTNGEGIHSSGLGFLVEALVRGGICDVHVCAPESDKCFSSHSITAHETLVATSEEEFTGATAFSVSGSPVDCVSLVLSGAIFSSPKPDLVISGIERGSNCGNLIFYSGAVAAAREALLYGVPSLSISFDWKNGESQESDLKVAADYCTPLIYAVIRDIEKGVFPKDYFLNIGIPSSPSTTKGFKVTKQSQQRCQKTWQVVPSNRHLSGAHQFMPTHQRIGIQLAQLSQAASAAGAVRRVAAQRKDIEVVESVAAPGKPETKEVIKRLFRLEFLQKEQTNIDEDIDLNALENGYICVTPLHLQWHCEPKIHDLFSNWLSSAVNGEKDSS</sequence>
<proteinExistence type="inferred from homology"/>
<evidence type="ECO:0000256" key="2">
    <source>
        <dbReference type="ARBA" id="ARBA00022723"/>
    </source>
</evidence>
<dbReference type="InterPro" id="IPR036523">
    <property type="entry name" value="SurE-like_sf"/>
</dbReference>
<dbReference type="SUPFAM" id="SSF64167">
    <property type="entry name" value="SurE-like"/>
    <property type="match status" value="1"/>
</dbReference>
<dbReference type="Pfam" id="PF01975">
    <property type="entry name" value="SurE"/>
    <property type="match status" value="1"/>
</dbReference>
<gene>
    <name evidence="6" type="ORF">LUZ61_013893</name>
</gene>
<dbReference type="PANTHER" id="PTHR30457:SF5">
    <property type="entry name" value="OS01G0709400 PROTEIN"/>
    <property type="match status" value="1"/>
</dbReference>
<feature type="region of interest" description="Disordered" evidence="4">
    <location>
        <begin position="25"/>
        <end position="47"/>
    </location>
</feature>
<evidence type="ECO:0000259" key="5">
    <source>
        <dbReference type="Pfam" id="PF01975"/>
    </source>
</evidence>
<keyword evidence="3" id="KW-0378">Hydrolase</keyword>
<feature type="domain" description="Survival protein SurE-like phosphatase/nucleotidase" evidence="5">
    <location>
        <begin position="57"/>
        <end position="252"/>
    </location>
</feature>
<dbReference type="Proteomes" id="UP001210211">
    <property type="component" value="Unassembled WGS sequence"/>
</dbReference>
<dbReference type="PANTHER" id="PTHR30457">
    <property type="entry name" value="5'-NUCLEOTIDASE SURE"/>
    <property type="match status" value="1"/>
</dbReference>
<comment type="similarity">
    <text evidence="1">Belongs to the SurE nucleotidase family.</text>
</comment>
<dbReference type="GO" id="GO:0008252">
    <property type="term" value="F:nucleotidase activity"/>
    <property type="evidence" value="ECO:0007669"/>
    <property type="project" value="InterPro"/>
</dbReference>
<evidence type="ECO:0000256" key="1">
    <source>
        <dbReference type="ARBA" id="ARBA00011062"/>
    </source>
</evidence>
<evidence type="ECO:0000256" key="4">
    <source>
        <dbReference type="SAM" id="MobiDB-lite"/>
    </source>
</evidence>
<keyword evidence="2" id="KW-0479">Metal-binding</keyword>
<dbReference type="AlphaFoldDB" id="A0AAD5Z2Z2"/>
<dbReference type="InterPro" id="IPR030048">
    <property type="entry name" value="SurE"/>
</dbReference>
<dbReference type="GO" id="GO:0046872">
    <property type="term" value="F:metal ion binding"/>
    <property type="evidence" value="ECO:0007669"/>
    <property type="project" value="UniProtKB-KW"/>
</dbReference>
<protein>
    <recommendedName>
        <fullName evidence="5">Survival protein SurE-like phosphatase/nucleotidase domain-containing protein</fullName>
    </recommendedName>
</protein>
<dbReference type="EMBL" id="JAMRDG010000002">
    <property type="protein sequence ID" value="KAJ3684729.1"/>
    <property type="molecule type" value="Genomic_DNA"/>
</dbReference>
<name>A0AAD5Z2Z2_9POAL</name>
<keyword evidence="7" id="KW-1185">Reference proteome</keyword>
<comment type="caution">
    <text evidence="6">The sequence shown here is derived from an EMBL/GenBank/DDBJ whole genome shotgun (WGS) entry which is preliminary data.</text>
</comment>
<evidence type="ECO:0000313" key="6">
    <source>
        <dbReference type="EMBL" id="KAJ3684729.1"/>
    </source>
</evidence>
<reference evidence="6 7" key="1">
    <citation type="journal article" date="2022" name="Cell">
        <title>Repeat-based holocentromeres influence genome architecture and karyotype evolution.</title>
        <authorList>
            <person name="Hofstatter P.G."/>
            <person name="Thangavel G."/>
            <person name="Lux T."/>
            <person name="Neumann P."/>
            <person name="Vondrak T."/>
            <person name="Novak P."/>
            <person name="Zhang M."/>
            <person name="Costa L."/>
            <person name="Castellani M."/>
            <person name="Scott A."/>
            <person name="Toegelov H."/>
            <person name="Fuchs J."/>
            <person name="Mata-Sucre Y."/>
            <person name="Dias Y."/>
            <person name="Vanzela A.L.L."/>
            <person name="Huettel B."/>
            <person name="Almeida C.C.S."/>
            <person name="Simkova H."/>
            <person name="Souza G."/>
            <person name="Pedrosa-Harand A."/>
            <person name="Macas J."/>
            <person name="Mayer K.F.X."/>
            <person name="Houben A."/>
            <person name="Marques A."/>
        </authorList>
    </citation>
    <scope>NUCLEOTIDE SEQUENCE [LARGE SCALE GENOMIC DNA]</scope>
    <source>
        <strain evidence="6">RhyTen1mFocal</strain>
    </source>
</reference>
<dbReference type="Gene3D" id="3.40.1210.10">
    <property type="entry name" value="Survival protein SurE-like phosphatase/nucleotidase"/>
    <property type="match status" value="1"/>
</dbReference>
<organism evidence="6 7">
    <name type="scientific">Rhynchospora tenuis</name>
    <dbReference type="NCBI Taxonomy" id="198213"/>
    <lineage>
        <taxon>Eukaryota</taxon>
        <taxon>Viridiplantae</taxon>
        <taxon>Streptophyta</taxon>
        <taxon>Embryophyta</taxon>
        <taxon>Tracheophyta</taxon>
        <taxon>Spermatophyta</taxon>
        <taxon>Magnoliopsida</taxon>
        <taxon>Liliopsida</taxon>
        <taxon>Poales</taxon>
        <taxon>Cyperaceae</taxon>
        <taxon>Cyperoideae</taxon>
        <taxon>Rhynchosporeae</taxon>
        <taxon>Rhynchospora</taxon>
    </lineage>
</organism>
<dbReference type="InterPro" id="IPR002828">
    <property type="entry name" value="SurE-like_Pase/nucleotidase"/>
</dbReference>